<evidence type="ECO:0000256" key="1">
    <source>
        <dbReference type="ARBA" id="ARBA00022491"/>
    </source>
</evidence>
<sequence>MSTKYREIYNIFKEEIENGTLKPNQKISDELTLCKKFNCSRMTIKKALDILVQEGLLFRKRGIGSFVMNSTNTHQRITLSERELTGLTKSAKNSVTSKILDFKLIFANETIANFLNMKPNEPLYSIYRLRYINNDPCVLEQTYMNPALIPGINEDILHSSIYNYIEKDLKLRIGSAKKITRACISNETDHKYLLLEKEEPVLEIEQIAYLDNGIPFEYSFSRHRYDKFEFTTYSLRI</sequence>
<dbReference type="GO" id="GO:0003677">
    <property type="term" value="F:DNA binding"/>
    <property type="evidence" value="ECO:0007669"/>
    <property type="project" value="UniProtKB-KW"/>
</dbReference>
<dbReference type="PANTHER" id="PTHR44846:SF5">
    <property type="entry name" value="HTH-TYPE TRANSCRIPTIONAL REGULATOR GMUR"/>
    <property type="match status" value="1"/>
</dbReference>
<keyword evidence="1" id="KW-0678">Repressor</keyword>
<dbReference type="PROSITE" id="PS50949">
    <property type="entry name" value="HTH_GNTR"/>
    <property type="match status" value="1"/>
</dbReference>
<dbReference type="SUPFAM" id="SSF46785">
    <property type="entry name" value="Winged helix' DNA-binding domain"/>
    <property type="match status" value="1"/>
</dbReference>
<evidence type="ECO:0000313" key="7">
    <source>
        <dbReference type="Proteomes" id="UP000464754"/>
    </source>
</evidence>
<accession>A0A6N4TI38</accession>
<name>A0A6N4TI38_9FIRM</name>
<dbReference type="EMBL" id="AP019695">
    <property type="protein sequence ID" value="BBK22886.1"/>
    <property type="molecule type" value="Genomic_DNA"/>
</dbReference>
<dbReference type="GO" id="GO:0003700">
    <property type="term" value="F:DNA-binding transcription factor activity"/>
    <property type="evidence" value="ECO:0007669"/>
    <property type="project" value="InterPro"/>
</dbReference>
<keyword evidence="7" id="KW-1185">Reference proteome</keyword>
<protein>
    <submittedName>
        <fullName evidence="6">GntR family transcriptional regulator</fullName>
    </submittedName>
</protein>
<evidence type="ECO:0000256" key="4">
    <source>
        <dbReference type="ARBA" id="ARBA00023163"/>
    </source>
</evidence>
<keyword evidence="3" id="KW-0238">DNA-binding</keyword>
<dbReference type="SMART" id="SM00345">
    <property type="entry name" value="HTH_GNTR"/>
    <property type="match status" value="1"/>
</dbReference>
<dbReference type="Pfam" id="PF00392">
    <property type="entry name" value="GntR"/>
    <property type="match status" value="1"/>
</dbReference>
<dbReference type="PANTHER" id="PTHR44846">
    <property type="entry name" value="MANNOSYL-D-GLYCERATE TRANSPORT/METABOLISM SYSTEM REPRESSOR MNGR-RELATED"/>
    <property type="match status" value="1"/>
</dbReference>
<dbReference type="InterPro" id="IPR000524">
    <property type="entry name" value="Tscrpt_reg_HTH_GntR"/>
</dbReference>
<dbReference type="SUPFAM" id="SSF64288">
    <property type="entry name" value="Chorismate lyase-like"/>
    <property type="match status" value="1"/>
</dbReference>
<evidence type="ECO:0000313" key="6">
    <source>
        <dbReference type="EMBL" id="BBK22886.1"/>
    </source>
</evidence>
<evidence type="ECO:0000256" key="2">
    <source>
        <dbReference type="ARBA" id="ARBA00023015"/>
    </source>
</evidence>
<evidence type="ECO:0000256" key="3">
    <source>
        <dbReference type="ARBA" id="ARBA00023125"/>
    </source>
</evidence>
<gene>
    <name evidence="6" type="ORF">Aargi30884_17890</name>
</gene>
<reference evidence="7" key="1">
    <citation type="submission" date="2019-05" db="EMBL/GenBank/DDBJ databases">
        <title>Complete genome sequencing of Absiella argi strain JCM 30884.</title>
        <authorList>
            <person name="Sakamoto M."/>
            <person name="Murakami T."/>
            <person name="Mori H."/>
        </authorList>
    </citation>
    <scope>NUCLEOTIDE SEQUENCE [LARGE SCALE GENOMIC DNA]</scope>
    <source>
        <strain evidence="7">JCM 30884</strain>
    </source>
</reference>
<dbReference type="CDD" id="cd07377">
    <property type="entry name" value="WHTH_GntR"/>
    <property type="match status" value="1"/>
</dbReference>
<dbReference type="Gene3D" id="3.40.1410.10">
    <property type="entry name" value="Chorismate lyase-like"/>
    <property type="match status" value="1"/>
</dbReference>
<dbReference type="Pfam" id="PF07702">
    <property type="entry name" value="UTRA"/>
    <property type="match status" value="1"/>
</dbReference>
<dbReference type="Proteomes" id="UP000464754">
    <property type="component" value="Chromosome"/>
</dbReference>
<dbReference type="InterPro" id="IPR050679">
    <property type="entry name" value="Bact_HTH_transcr_reg"/>
</dbReference>
<dbReference type="InterPro" id="IPR011663">
    <property type="entry name" value="UTRA"/>
</dbReference>
<feature type="domain" description="HTH gntR-type" evidence="5">
    <location>
        <begin position="2"/>
        <end position="70"/>
    </location>
</feature>
<organism evidence="6 7">
    <name type="scientific">Amedibacterium intestinale</name>
    <dbReference type="NCBI Taxonomy" id="2583452"/>
    <lineage>
        <taxon>Bacteria</taxon>
        <taxon>Bacillati</taxon>
        <taxon>Bacillota</taxon>
        <taxon>Erysipelotrichia</taxon>
        <taxon>Erysipelotrichales</taxon>
        <taxon>Erysipelotrichaceae</taxon>
        <taxon>Amedibacterium</taxon>
    </lineage>
</organism>
<dbReference type="FunFam" id="3.40.1410.10:FF:000008">
    <property type="entry name" value="Transcriptional regulator, GntR family"/>
    <property type="match status" value="1"/>
</dbReference>
<dbReference type="SMART" id="SM00866">
    <property type="entry name" value="UTRA"/>
    <property type="match status" value="1"/>
</dbReference>
<keyword evidence="2" id="KW-0805">Transcription regulation</keyword>
<proteinExistence type="predicted"/>
<dbReference type="AlphaFoldDB" id="A0A6N4TI38"/>
<dbReference type="Gene3D" id="1.10.10.10">
    <property type="entry name" value="Winged helix-like DNA-binding domain superfamily/Winged helix DNA-binding domain"/>
    <property type="match status" value="1"/>
</dbReference>
<dbReference type="GO" id="GO:0045892">
    <property type="term" value="P:negative regulation of DNA-templated transcription"/>
    <property type="evidence" value="ECO:0007669"/>
    <property type="project" value="TreeGrafter"/>
</dbReference>
<dbReference type="InterPro" id="IPR036388">
    <property type="entry name" value="WH-like_DNA-bd_sf"/>
</dbReference>
<keyword evidence="4" id="KW-0804">Transcription</keyword>
<dbReference type="RefSeq" id="WP_115716613.1">
    <property type="nucleotide sequence ID" value="NZ_AP019695.1"/>
</dbReference>
<dbReference type="PRINTS" id="PR00035">
    <property type="entry name" value="HTHGNTR"/>
</dbReference>
<dbReference type="InterPro" id="IPR028978">
    <property type="entry name" value="Chorismate_lyase_/UTRA_dom_sf"/>
</dbReference>
<dbReference type="FunFam" id="1.10.10.10:FF:000079">
    <property type="entry name" value="GntR family transcriptional regulator"/>
    <property type="match status" value="1"/>
</dbReference>
<dbReference type="InterPro" id="IPR036390">
    <property type="entry name" value="WH_DNA-bd_sf"/>
</dbReference>
<evidence type="ECO:0000259" key="5">
    <source>
        <dbReference type="PROSITE" id="PS50949"/>
    </source>
</evidence>
<dbReference type="KEGG" id="aarg:Aargi30884_17890"/>